<feature type="region of interest" description="Disordered" evidence="3">
    <location>
        <begin position="18"/>
        <end position="40"/>
    </location>
</feature>
<dbReference type="PANTHER" id="PTHR11360">
    <property type="entry name" value="MONOCARBOXYLATE TRANSPORTER"/>
    <property type="match status" value="1"/>
</dbReference>
<organism evidence="6 7">
    <name type="scientific">Apophysomyces ossiformis</name>
    <dbReference type="NCBI Taxonomy" id="679940"/>
    <lineage>
        <taxon>Eukaryota</taxon>
        <taxon>Fungi</taxon>
        <taxon>Fungi incertae sedis</taxon>
        <taxon>Mucoromycota</taxon>
        <taxon>Mucoromycotina</taxon>
        <taxon>Mucoromycetes</taxon>
        <taxon>Mucorales</taxon>
        <taxon>Mucorineae</taxon>
        <taxon>Mucoraceae</taxon>
        <taxon>Apophysomyces</taxon>
    </lineage>
</organism>
<dbReference type="Proteomes" id="UP000605846">
    <property type="component" value="Unassembled WGS sequence"/>
</dbReference>
<keyword evidence="7" id="KW-1185">Reference proteome</keyword>
<sequence length="382" mass="41838">MSLPEHNPRISVTISLSNKEDHPTPIHDRYSDVDSEQTTLDDNRECPDGGYGWFIVLAAFLVQVTGLGTITGWQLIWQLYLTQGFLYGAGASIIFYAAMSSVSQWFSKRKGLALGIISSGSCIGGVIIPFVMTILNNRLGVGWCYRILGIISLTLSCVACILFKENKRQIVKTEKQKQWQNIVQFEVLKSINFMLWCAADILIETGYYVPYFYLPAYATYLGLTAAEGSSMVSAASIMNSIGRILAGYAADRIGHLNTIILYCFVAGLSSLLMWTFAYDFYTLMAFSCTFGMAGGAFVSLGPSITEAIAGKEKFESGYALFLLITVVSMFGPNLAAAVEGHATSTAYLSYKIFTGVSYLTGTLALILLKANMRQGNFFTSKV</sequence>
<dbReference type="PANTHER" id="PTHR11360:SF284">
    <property type="entry name" value="EG:103B4.3 PROTEIN-RELATED"/>
    <property type="match status" value="1"/>
</dbReference>
<feature type="transmembrane region" description="Helical" evidence="4">
    <location>
        <begin position="79"/>
        <end position="99"/>
    </location>
</feature>
<comment type="caution">
    <text evidence="6">The sequence shown here is derived from an EMBL/GenBank/DDBJ whole genome shotgun (WGS) entry which is preliminary data.</text>
</comment>
<dbReference type="PROSITE" id="PS50850">
    <property type="entry name" value="MFS"/>
    <property type="match status" value="1"/>
</dbReference>
<keyword evidence="4" id="KW-0812">Transmembrane</keyword>
<reference evidence="6" key="1">
    <citation type="submission" date="2020-01" db="EMBL/GenBank/DDBJ databases">
        <title>Genome Sequencing of Three Apophysomyces-Like Fungal Strains Confirms a Novel Fungal Genus in the Mucoromycota with divergent Burkholderia-like Endosymbiotic Bacteria.</title>
        <authorList>
            <person name="Stajich J.E."/>
            <person name="Macias A.M."/>
            <person name="Carter-House D."/>
            <person name="Lovett B."/>
            <person name="Kasson L.R."/>
            <person name="Berry K."/>
            <person name="Grigoriev I."/>
            <person name="Chang Y."/>
            <person name="Spatafora J."/>
            <person name="Kasson M.T."/>
        </authorList>
    </citation>
    <scope>NUCLEOTIDE SEQUENCE</scope>
    <source>
        <strain evidence="6">NRRL A-21654</strain>
    </source>
</reference>
<feature type="transmembrane region" description="Helical" evidence="4">
    <location>
        <begin position="111"/>
        <end position="131"/>
    </location>
</feature>
<feature type="transmembrane region" description="Helical" evidence="4">
    <location>
        <begin position="348"/>
        <end position="368"/>
    </location>
</feature>
<dbReference type="InterPro" id="IPR020846">
    <property type="entry name" value="MFS_dom"/>
</dbReference>
<accession>A0A8H7EK70</accession>
<dbReference type="SUPFAM" id="SSF103473">
    <property type="entry name" value="MFS general substrate transporter"/>
    <property type="match status" value="1"/>
</dbReference>
<evidence type="ECO:0000256" key="2">
    <source>
        <dbReference type="ARBA" id="ARBA00006727"/>
    </source>
</evidence>
<evidence type="ECO:0000313" key="6">
    <source>
        <dbReference type="EMBL" id="KAF7721152.1"/>
    </source>
</evidence>
<dbReference type="Gene3D" id="1.20.1250.20">
    <property type="entry name" value="MFS general substrate transporter like domains"/>
    <property type="match status" value="2"/>
</dbReference>
<feature type="domain" description="Major facilitator superfamily (MFS) profile" evidence="5">
    <location>
        <begin position="184"/>
        <end position="382"/>
    </location>
</feature>
<evidence type="ECO:0000313" key="7">
    <source>
        <dbReference type="Proteomes" id="UP000605846"/>
    </source>
</evidence>
<feature type="transmembrane region" description="Helical" evidence="4">
    <location>
        <begin position="259"/>
        <end position="277"/>
    </location>
</feature>
<keyword evidence="4" id="KW-1133">Transmembrane helix</keyword>
<evidence type="ECO:0000256" key="3">
    <source>
        <dbReference type="SAM" id="MobiDB-lite"/>
    </source>
</evidence>
<evidence type="ECO:0000256" key="4">
    <source>
        <dbReference type="SAM" id="Phobius"/>
    </source>
</evidence>
<keyword evidence="4" id="KW-0472">Membrane</keyword>
<dbReference type="EMBL" id="JABAYA010000300">
    <property type="protein sequence ID" value="KAF7721152.1"/>
    <property type="molecule type" value="Genomic_DNA"/>
</dbReference>
<protein>
    <recommendedName>
        <fullName evidence="5">Major facilitator superfamily (MFS) profile domain-containing protein</fullName>
    </recommendedName>
</protein>
<dbReference type="AlphaFoldDB" id="A0A8H7EK70"/>
<feature type="transmembrane region" description="Helical" evidence="4">
    <location>
        <begin position="51"/>
        <end position="73"/>
    </location>
</feature>
<dbReference type="GO" id="GO:0016020">
    <property type="term" value="C:membrane"/>
    <property type="evidence" value="ECO:0007669"/>
    <property type="project" value="UniProtKB-SubCell"/>
</dbReference>
<dbReference type="GO" id="GO:0022857">
    <property type="term" value="F:transmembrane transporter activity"/>
    <property type="evidence" value="ECO:0007669"/>
    <property type="project" value="InterPro"/>
</dbReference>
<dbReference type="InterPro" id="IPR011701">
    <property type="entry name" value="MFS"/>
</dbReference>
<feature type="transmembrane region" description="Helical" evidence="4">
    <location>
        <begin position="283"/>
        <end position="305"/>
    </location>
</feature>
<name>A0A8H7EK70_9FUNG</name>
<dbReference type="InterPro" id="IPR050327">
    <property type="entry name" value="Proton-linked_MCT"/>
</dbReference>
<dbReference type="InterPro" id="IPR036259">
    <property type="entry name" value="MFS_trans_sf"/>
</dbReference>
<dbReference type="Pfam" id="PF07690">
    <property type="entry name" value="MFS_1"/>
    <property type="match status" value="1"/>
</dbReference>
<proteinExistence type="inferred from homology"/>
<feature type="transmembrane region" description="Helical" evidence="4">
    <location>
        <begin position="143"/>
        <end position="163"/>
    </location>
</feature>
<evidence type="ECO:0000259" key="5">
    <source>
        <dbReference type="PROSITE" id="PS50850"/>
    </source>
</evidence>
<evidence type="ECO:0000256" key="1">
    <source>
        <dbReference type="ARBA" id="ARBA00004141"/>
    </source>
</evidence>
<feature type="compositionally biased region" description="Basic and acidic residues" evidence="3">
    <location>
        <begin position="18"/>
        <end position="32"/>
    </location>
</feature>
<comment type="subcellular location">
    <subcellularLocation>
        <location evidence="1">Membrane</location>
        <topology evidence="1">Multi-pass membrane protein</topology>
    </subcellularLocation>
</comment>
<dbReference type="OrthoDB" id="6499973at2759"/>
<feature type="transmembrane region" description="Helical" evidence="4">
    <location>
        <begin position="317"/>
        <end position="336"/>
    </location>
</feature>
<gene>
    <name evidence="6" type="ORF">EC973_005359</name>
</gene>
<comment type="similarity">
    <text evidence="2">Belongs to the major facilitator superfamily. Monocarboxylate porter (TC 2.A.1.13) family.</text>
</comment>